<dbReference type="RefSeq" id="WP_284100637.1">
    <property type="nucleotide sequence ID" value="NZ_JARRAF010000009.1"/>
</dbReference>
<protein>
    <recommendedName>
        <fullName evidence="4">HAMP domain-containing protein</fullName>
    </recommendedName>
</protein>
<evidence type="ECO:0000256" key="1">
    <source>
        <dbReference type="SAM" id="Phobius"/>
    </source>
</evidence>
<comment type="caution">
    <text evidence="2">The sequence shown here is derived from an EMBL/GenBank/DDBJ whole genome shotgun (WGS) entry which is preliminary data.</text>
</comment>
<name>A0ABT7DW90_9NEIS</name>
<reference evidence="2" key="1">
    <citation type="submission" date="2023-03" db="EMBL/GenBank/DDBJ databases">
        <title>Chitinimonas shenzhenensis gen. nov., sp. nov., a novel member of family Burkholderiaceae isolated from activated sludge collected in Shen Zhen, China.</title>
        <authorList>
            <person name="Wang X."/>
        </authorList>
    </citation>
    <scope>NUCLEOTIDE SEQUENCE</scope>
    <source>
        <strain evidence="2">DQS-5</strain>
    </source>
</reference>
<sequence>MSLPASSGAAKRRPAALWLLVGGLLAMVIAFVLSVVVLLNYANFRKSLQEQYLTRHLVLAKDLRQTIEAGMNIGLTTAENTRLPRILNALRSQHAALHFVGICDANGRWQLSQGEPPEQGPDYWRERLNAIAPESSWLTSSGRNYLVGLSFVNNFAVKEGAIVIGYDREEIDRATHHMLIVLAQQALLTQALFTVLSLAGAWLLTRRYTASVVTAASHLESLDLASDQPLQKPGDMDDSLHQSLHAYAEQARKAMQALDALDSAKPADKGTDHE</sequence>
<gene>
    <name evidence="2" type="ORF">PZA18_09715</name>
</gene>
<keyword evidence="1" id="KW-0472">Membrane</keyword>
<evidence type="ECO:0008006" key="4">
    <source>
        <dbReference type="Google" id="ProtNLM"/>
    </source>
</evidence>
<keyword evidence="3" id="KW-1185">Reference proteome</keyword>
<proteinExistence type="predicted"/>
<feature type="transmembrane region" description="Helical" evidence="1">
    <location>
        <begin position="15"/>
        <end position="39"/>
    </location>
</feature>
<dbReference type="EMBL" id="JARRAF010000009">
    <property type="protein sequence ID" value="MDK2124326.1"/>
    <property type="molecule type" value="Genomic_DNA"/>
</dbReference>
<evidence type="ECO:0000313" key="3">
    <source>
        <dbReference type="Proteomes" id="UP001172778"/>
    </source>
</evidence>
<keyword evidence="1" id="KW-0812">Transmembrane</keyword>
<dbReference type="Proteomes" id="UP001172778">
    <property type="component" value="Unassembled WGS sequence"/>
</dbReference>
<evidence type="ECO:0000313" key="2">
    <source>
        <dbReference type="EMBL" id="MDK2124326.1"/>
    </source>
</evidence>
<organism evidence="2 3">
    <name type="scientific">Parachitinimonas caeni</name>
    <dbReference type="NCBI Taxonomy" id="3031301"/>
    <lineage>
        <taxon>Bacteria</taxon>
        <taxon>Pseudomonadati</taxon>
        <taxon>Pseudomonadota</taxon>
        <taxon>Betaproteobacteria</taxon>
        <taxon>Neisseriales</taxon>
        <taxon>Chitinibacteraceae</taxon>
        <taxon>Parachitinimonas</taxon>
    </lineage>
</organism>
<accession>A0ABT7DW90</accession>
<keyword evidence="1" id="KW-1133">Transmembrane helix</keyword>